<sequence length="77" mass="9161">MKWFVHKYLCNKHHHSIEHLKRNGFWIDPAHSVPPMDHIPTILSNITPDYIRTSNKVPRREQTCTSRAEISSYYSDQ</sequence>
<accession>A0A1Z5RJH0</accession>
<gene>
    <name evidence="1" type="ORF">SORBI_3005G180850</name>
</gene>
<evidence type="ECO:0000313" key="1">
    <source>
        <dbReference type="EMBL" id="OQU83807.1"/>
    </source>
</evidence>
<proteinExistence type="predicted"/>
<dbReference type="AlphaFoldDB" id="A0A1Z5RJH0"/>
<dbReference type="EMBL" id="CM000764">
    <property type="protein sequence ID" value="OQU83807.1"/>
    <property type="molecule type" value="Genomic_DNA"/>
</dbReference>
<dbReference type="InParanoid" id="A0A1Z5RJH0"/>
<name>A0A1Z5RJH0_SORBI</name>
<keyword evidence="2" id="KW-1185">Reference proteome</keyword>
<dbReference type="Gramene" id="OQU83807">
    <property type="protein sequence ID" value="OQU83807"/>
    <property type="gene ID" value="SORBI_3005G180850"/>
</dbReference>
<reference evidence="1 2" key="1">
    <citation type="journal article" date="2009" name="Nature">
        <title>The Sorghum bicolor genome and the diversification of grasses.</title>
        <authorList>
            <person name="Paterson A.H."/>
            <person name="Bowers J.E."/>
            <person name="Bruggmann R."/>
            <person name="Dubchak I."/>
            <person name="Grimwood J."/>
            <person name="Gundlach H."/>
            <person name="Haberer G."/>
            <person name="Hellsten U."/>
            <person name="Mitros T."/>
            <person name="Poliakov A."/>
            <person name="Schmutz J."/>
            <person name="Spannagl M."/>
            <person name="Tang H."/>
            <person name="Wang X."/>
            <person name="Wicker T."/>
            <person name="Bharti A.K."/>
            <person name="Chapman J."/>
            <person name="Feltus F.A."/>
            <person name="Gowik U."/>
            <person name="Grigoriev I.V."/>
            <person name="Lyons E."/>
            <person name="Maher C.A."/>
            <person name="Martis M."/>
            <person name="Narechania A."/>
            <person name="Otillar R.P."/>
            <person name="Penning B.W."/>
            <person name="Salamov A.A."/>
            <person name="Wang Y."/>
            <person name="Zhang L."/>
            <person name="Carpita N.C."/>
            <person name="Freeling M."/>
            <person name="Gingle A.R."/>
            <person name="Hash C.T."/>
            <person name="Keller B."/>
            <person name="Klein P."/>
            <person name="Kresovich S."/>
            <person name="McCann M.C."/>
            <person name="Ming R."/>
            <person name="Peterson D.G."/>
            <person name="Mehboob-ur-Rahman"/>
            <person name="Ware D."/>
            <person name="Westhoff P."/>
            <person name="Mayer K.F."/>
            <person name="Messing J."/>
            <person name="Rokhsar D.S."/>
        </authorList>
    </citation>
    <scope>NUCLEOTIDE SEQUENCE [LARGE SCALE GENOMIC DNA]</scope>
    <source>
        <strain evidence="2">cv. BTx623</strain>
    </source>
</reference>
<dbReference type="Proteomes" id="UP000000768">
    <property type="component" value="Chromosome 5"/>
</dbReference>
<organism evidence="1 2">
    <name type="scientific">Sorghum bicolor</name>
    <name type="common">Sorghum</name>
    <name type="synonym">Sorghum vulgare</name>
    <dbReference type="NCBI Taxonomy" id="4558"/>
    <lineage>
        <taxon>Eukaryota</taxon>
        <taxon>Viridiplantae</taxon>
        <taxon>Streptophyta</taxon>
        <taxon>Embryophyta</taxon>
        <taxon>Tracheophyta</taxon>
        <taxon>Spermatophyta</taxon>
        <taxon>Magnoliopsida</taxon>
        <taxon>Liliopsida</taxon>
        <taxon>Poales</taxon>
        <taxon>Poaceae</taxon>
        <taxon>PACMAD clade</taxon>
        <taxon>Panicoideae</taxon>
        <taxon>Andropogonodae</taxon>
        <taxon>Andropogoneae</taxon>
        <taxon>Sorghinae</taxon>
        <taxon>Sorghum</taxon>
    </lineage>
</organism>
<protein>
    <submittedName>
        <fullName evidence="1">Uncharacterized protein</fullName>
    </submittedName>
</protein>
<reference evidence="2" key="2">
    <citation type="journal article" date="2018" name="Plant J.">
        <title>The Sorghum bicolor reference genome: improved assembly, gene annotations, a transcriptome atlas, and signatures of genome organization.</title>
        <authorList>
            <person name="McCormick R.F."/>
            <person name="Truong S.K."/>
            <person name="Sreedasyam A."/>
            <person name="Jenkins J."/>
            <person name="Shu S."/>
            <person name="Sims D."/>
            <person name="Kennedy M."/>
            <person name="Amirebrahimi M."/>
            <person name="Weers B.D."/>
            <person name="McKinley B."/>
            <person name="Mattison A."/>
            <person name="Morishige D.T."/>
            <person name="Grimwood J."/>
            <person name="Schmutz J."/>
            <person name="Mullet J.E."/>
        </authorList>
    </citation>
    <scope>NUCLEOTIDE SEQUENCE [LARGE SCALE GENOMIC DNA]</scope>
    <source>
        <strain evidence="2">cv. BTx623</strain>
    </source>
</reference>
<evidence type="ECO:0000313" key="2">
    <source>
        <dbReference type="Proteomes" id="UP000000768"/>
    </source>
</evidence>